<proteinExistence type="predicted"/>
<dbReference type="EMBL" id="CP000362">
    <property type="protein sequence ID" value="ABG31925.1"/>
    <property type="molecule type" value="Genomic_DNA"/>
</dbReference>
<evidence type="ECO:0000313" key="2">
    <source>
        <dbReference type="Proteomes" id="UP000007029"/>
    </source>
</evidence>
<keyword evidence="2" id="KW-1185">Reference proteome</keyword>
<dbReference type="HOGENOM" id="CLU_3316226_0_0_5"/>
<organism evidence="1 2">
    <name type="scientific">Roseobacter denitrificans (strain ATCC 33942 / OCh 114)</name>
    <name type="common">Erythrobacter sp. (strain OCh 114)</name>
    <name type="synonym">Roseobacter denitrificans</name>
    <dbReference type="NCBI Taxonomy" id="375451"/>
    <lineage>
        <taxon>Bacteria</taxon>
        <taxon>Pseudomonadati</taxon>
        <taxon>Pseudomonadota</taxon>
        <taxon>Alphaproteobacteria</taxon>
        <taxon>Rhodobacterales</taxon>
        <taxon>Roseobacteraceae</taxon>
        <taxon>Roseobacter</taxon>
    </lineage>
</organism>
<dbReference type="Proteomes" id="UP000007029">
    <property type="component" value="Chromosome"/>
</dbReference>
<accession>Q167B8</accession>
<reference evidence="1 2" key="1">
    <citation type="journal article" date="2007" name="J. Bacteriol.">
        <title>The complete genome sequence of Roseobacter denitrificans reveals a mixotrophic rather than photosynthetic metabolism.</title>
        <authorList>
            <person name="Swingley W.D."/>
            <person name="Sadekar S."/>
            <person name="Mastrian S.D."/>
            <person name="Matthies H.J."/>
            <person name="Hao J."/>
            <person name="Ramos H."/>
            <person name="Acharya C.R."/>
            <person name="Conrad A.L."/>
            <person name="Taylor H.L."/>
            <person name="Dejesa L.C."/>
            <person name="Shah M.K."/>
            <person name="O'huallachain M.E."/>
            <person name="Lince M.T."/>
            <person name="Blankenship R.E."/>
            <person name="Beatty J.T."/>
            <person name="Touchman J.W."/>
        </authorList>
    </citation>
    <scope>NUCLEOTIDE SEQUENCE [LARGE SCALE GENOMIC DNA]</scope>
    <source>
        <strain evidence="2">ATCC 33942 / OCh 114</strain>
    </source>
</reference>
<protein>
    <submittedName>
        <fullName evidence="1">Uncharacterized protein</fullName>
    </submittedName>
</protein>
<dbReference type="KEGG" id="rde:RD1_2349"/>
<dbReference type="STRING" id="375451.RD1_2349"/>
<evidence type="ECO:0000313" key="1">
    <source>
        <dbReference type="EMBL" id="ABG31925.1"/>
    </source>
</evidence>
<name>Q167B8_ROSDO</name>
<gene>
    <name evidence="1" type="ordered locus">RD1_2349</name>
</gene>
<sequence>MPHFLRDNSLKPACLFGHIEVIRIKQRLRTCRKPEIELS</sequence>
<dbReference type="AlphaFoldDB" id="Q167B8"/>